<dbReference type="InterPro" id="IPR051620">
    <property type="entry name" value="ORF904-like_C"/>
</dbReference>
<keyword evidence="2" id="KW-0378">Hydrolase</keyword>
<dbReference type="PANTHER" id="PTHR35372">
    <property type="entry name" value="ATP BINDING PROTEIN-RELATED"/>
    <property type="match status" value="1"/>
</dbReference>
<dbReference type="Gene3D" id="3.40.50.300">
    <property type="entry name" value="P-loop containing nucleotide triphosphate hydrolases"/>
    <property type="match status" value="1"/>
</dbReference>
<dbReference type="PANTHER" id="PTHR35372:SF2">
    <property type="entry name" value="SF3 HELICASE DOMAIN-CONTAINING PROTEIN"/>
    <property type="match status" value="1"/>
</dbReference>
<dbReference type="EMBL" id="PGGN01000002">
    <property type="protein sequence ID" value="PSH58013.1"/>
    <property type="molecule type" value="Genomic_DNA"/>
</dbReference>
<dbReference type="GO" id="GO:0005524">
    <property type="term" value="F:ATP binding"/>
    <property type="evidence" value="ECO:0007669"/>
    <property type="project" value="UniProtKB-KW"/>
</dbReference>
<evidence type="ECO:0000313" key="6">
    <source>
        <dbReference type="Proteomes" id="UP000241158"/>
    </source>
</evidence>
<organism evidence="5 6">
    <name type="scientific">Phyllobacterium endophyticum</name>
    <dbReference type="NCBI Taxonomy" id="1149773"/>
    <lineage>
        <taxon>Bacteria</taxon>
        <taxon>Pseudomonadati</taxon>
        <taxon>Pseudomonadota</taxon>
        <taxon>Alphaproteobacteria</taxon>
        <taxon>Hyphomicrobiales</taxon>
        <taxon>Phyllobacteriaceae</taxon>
        <taxon>Phyllobacterium</taxon>
    </lineage>
</organism>
<dbReference type="Proteomes" id="UP000241158">
    <property type="component" value="Unassembled WGS sequence"/>
</dbReference>
<dbReference type="InterPro" id="IPR014818">
    <property type="entry name" value="Phage/plasmid_primase_P4_C"/>
</dbReference>
<feature type="domain" description="SF3 helicase" evidence="4">
    <location>
        <begin position="146"/>
        <end position="305"/>
    </location>
</feature>
<name>A0A2P7AV37_9HYPH</name>
<comment type="caution">
    <text evidence="5">The sequence shown here is derived from an EMBL/GenBank/DDBJ whole genome shotgun (WGS) entry which is preliminary data.</text>
</comment>
<dbReference type="Pfam" id="PF08706">
    <property type="entry name" value="D5_N"/>
    <property type="match status" value="1"/>
</dbReference>
<dbReference type="InterPro" id="IPR045455">
    <property type="entry name" value="NrS-1_pol-like_helicase"/>
</dbReference>
<keyword evidence="1" id="KW-0547">Nucleotide-binding</keyword>
<evidence type="ECO:0000313" key="5">
    <source>
        <dbReference type="EMBL" id="PSH58013.1"/>
    </source>
</evidence>
<dbReference type="InterPro" id="IPR027417">
    <property type="entry name" value="P-loop_NTPase"/>
</dbReference>
<dbReference type="NCBIfam" id="TIGR01613">
    <property type="entry name" value="primase_Cterm"/>
    <property type="match status" value="1"/>
</dbReference>
<evidence type="ECO:0000256" key="2">
    <source>
        <dbReference type="ARBA" id="ARBA00022801"/>
    </source>
</evidence>
<dbReference type="OrthoDB" id="9763644at2"/>
<dbReference type="SMART" id="SM00885">
    <property type="entry name" value="D5_N"/>
    <property type="match status" value="1"/>
</dbReference>
<accession>A0A2P7AV37</accession>
<dbReference type="InterPro" id="IPR014015">
    <property type="entry name" value="Helicase_SF3_DNA-vir"/>
</dbReference>
<dbReference type="InterPro" id="IPR006500">
    <property type="entry name" value="Helicase_put_C_phage/plasmid"/>
</dbReference>
<dbReference type="GO" id="GO:0016787">
    <property type="term" value="F:hydrolase activity"/>
    <property type="evidence" value="ECO:0007669"/>
    <property type="project" value="UniProtKB-KW"/>
</dbReference>
<sequence length="443" mass="49902">MLVERFGARLRYVAKWGSWLQFDGQRWETEHTLLASHLARSICNEFASKLEASSSLYRKLESKNTITSVEILARADRRIAALVDQWDADTMLLNTPDGVVDLRTGLLKPHDPEHYLTKITAVGPSSVVHCPVWLAFLHRTFAGDVTMLSYVQRAFGYCLTGSTKEHALFFGHGTGGNGKSVLLNVLTGILGDYAKIASMATFEATSGNRHSAELAMLHGARLVTASETESGKKWAESRIKTITGGDPITAQFMRQDYFTYTPQFKLLLVGNHRPGFRDVDEALRRRIHLWPFDVTIPAHERDPELSDRLRVEWSGILRWAIEGCLAWQREGLSAPVMFRKATTEYLDSEDAYEAWISDRCVRDVNSFEKSSDLYADWKRWAEQTGEQVVSQIMFSKSTTDHGFRQARSEGGSRGFTGLRLIEPVSQRRFDEAFNGSPPGANPF</sequence>
<keyword evidence="3" id="KW-0067">ATP-binding</keyword>
<dbReference type="PROSITE" id="PS51206">
    <property type="entry name" value="SF3_HELICASE_1"/>
    <property type="match status" value="1"/>
</dbReference>
<dbReference type="Pfam" id="PF19263">
    <property type="entry name" value="DUF5906"/>
    <property type="match status" value="1"/>
</dbReference>
<dbReference type="AlphaFoldDB" id="A0A2P7AV37"/>
<keyword evidence="6" id="KW-1185">Reference proteome</keyword>
<gene>
    <name evidence="5" type="ORF">CU100_10120</name>
</gene>
<evidence type="ECO:0000259" key="4">
    <source>
        <dbReference type="PROSITE" id="PS51206"/>
    </source>
</evidence>
<dbReference type="SUPFAM" id="SSF52540">
    <property type="entry name" value="P-loop containing nucleoside triphosphate hydrolases"/>
    <property type="match status" value="1"/>
</dbReference>
<reference evidence="6" key="1">
    <citation type="submission" date="2017-11" db="EMBL/GenBank/DDBJ databases">
        <authorList>
            <person name="Kuznetsova I."/>
            <person name="Sazanova A."/>
            <person name="Chirak E."/>
            <person name="Safronova V."/>
            <person name="Willems A."/>
        </authorList>
    </citation>
    <scope>NUCLEOTIDE SEQUENCE [LARGE SCALE GENOMIC DNA]</scope>
    <source>
        <strain evidence="6">PEPV15</strain>
    </source>
</reference>
<protein>
    <recommendedName>
        <fullName evidence="4">SF3 helicase domain-containing protein</fullName>
    </recommendedName>
</protein>
<evidence type="ECO:0000256" key="1">
    <source>
        <dbReference type="ARBA" id="ARBA00022741"/>
    </source>
</evidence>
<evidence type="ECO:0000256" key="3">
    <source>
        <dbReference type="ARBA" id="ARBA00022840"/>
    </source>
</evidence>
<proteinExistence type="predicted"/>